<dbReference type="OrthoDB" id="5496990at2"/>
<accession>A0A511T9S0</accession>
<comment type="caution">
    <text evidence="2">The sequence shown here is derived from an EMBL/GenBank/DDBJ whole genome shotgun (WGS) entry which is preliminary data.</text>
</comment>
<evidence type="ECO:0000313" key="3">
    <source>
        <dbReference type="Proteomes" id="UP000321514"/>
    </source>
</evidence>
<protein>
    <submittedName>
        <fullName evidence="2">Uncharacterized protein</fullName>
    </submittedName>
</protein>
<dbReference type="EMBL" id="BJXR01000038">
    <property type="protein sequence ID" value="GEN10333.1"/>
    <property type="molecule type" value="Genomic_DNA"/>
</dbReference>
<gene>
    <name evidence="2" type="ORF">MFU01_53700</name>
</gene>
<sequence>MAPLSACDSSAEDDNPGDGDSAVTGVWNRFGSEYGYKTDVAYGGIAGQSSDRVYMCELPGSPSAGLYKGRLISPRMIRWDSTHNLPDYEVVFEGQTMRFRPQNGSNTFLGQYQKGTWTPGACDLSMENGELVDRSSSAYVRFDNDGDFKINSVTVGGEPLPIHNRDTCSVTTLIPAGTGDNGLLTVAINYSGVGVDGPYRRTQNHTLYRSDFKPDCNKLAVEIGCGALAVCVYVSP</sequence>
<dbReference type="AlphaFoldDB" id="A0A511T9S0"/>
<proteinExistence type="predicted"/>
<evidence type="ECO:0000313" key="2">
    <source>
        <dbReference type="EMBL" id="GEN10333.1"/>
    </source>
</evidence>
<reference evidence="2 3" key="1">
    <citation type="submission" date="2019-07" db="EMBL/GenBank/DDBJ databases">
        <title>Whole genome shotgun sequence of Myxococcus fulvus NBRC 100333.</title>
        <authorList>
            <person name="Hosoyama A."/>
            <person name="Uohara A."/>
            <person name="Ohji S."/>
            <person name="Ichikawa N."/>
        </authorList>
    </citation>
    <scope>NUCLEOTIDE SEQUENCE [LARGE SCALE GENOMIC DNA]</scope>
    <source>
        <strain evidence="2 3">NBRC 100333</strain>
    </source>
</reference>
<evidence type="ECO:0000256" key="1">
    <source>
        <dbReference type="SAM" id="MobiDB-lite"/>
    </source>
</evidence>
<name>A0A511T9S0_MYXFU</name>
<feature type="region of interest" description="Disordered" evidence="1">
    <location>
        <begin position="1"/>
        <end position="22"/>
    </location>
</feature>
<dbReference type="RefSeq" id="WP_143097366.1">
    <property type="nucleotide sequence ID" value="NZ_BJXR01000038.1"/>
</dbReference>
<dbReference type="Proteomes" id="UP000321514">
    <property type="component" value="Unassembled WGS sequence"/>
</dbReference>
<organism evidence="2 3">
    <name type="scientific">Myxococcus fulvus</name>
    <dbReference type="NCBI Taxonomy" id="33"/>
    <lineage>
        <taxon>Bacteria</taxon>
        <taxon>Pseudomonadati</taxon>
        <taxon>Myxococcota</taxon>
        <taxon>Myxococcia</taxon>
        <taxon>Myxococcales</taxon>
        <taxon>Cystobacterineae</taxon>
        <taxon>Myxococcaceae</taxon>
        <taxon>Myxococcus</taxon>
    </lineage>
</organism>